<feature type="domain" description="Sushi" evidence="3">
    <location>
        <begin position="97"/>
        <end position="159"/>
    </location>
</feature>
<dbReference type="SMART" id="SM00032">
    <property type="entry name" value="CCP"/>
    <property type="match status" value="2"/>
</dbReference>
<comment type="caution">
    <text evidence="2">Lacks conserved residue(s) required for the propagation of feature annotation.</text>
</comment>
<dbReference type="SUPFAM" id="SSF57535">
    <property type="entry name" value="Complement control module/SCR domain"/>
    <property type="match status" value="1"/>
</dbReference>
<sequence>MAEPLVAAPTSAVRDGPTSIPTALHICFARTVRDVYSNSYQKEDELDRPERTRANISNTPGFEPMDDIISNYTTNELNTTSEPYELKNWTTQAVTVNDCPALIPSSNSTLSYSDWLSTESFPIGTLVTMRCTSGYPEGPVAASCYEGKWVPATLGSCSGSVEPGRANCYAVTVHNGMLIYSDENLCDDARESGSKAFLTCYAGYIPNGSSSTYCHNGEWTPPLGNCIKQRIQFINI</sequence>
<protein>
    <recommendedName>
        <fullName evidence="3">Sushi domain-containing protein</fullName>
    </recommendedName>
</protein>
<keyword evidence="1" id="KW-1015">Disulfide bond</keyword>
<name>A0ABR1CK58_NECAM</name>
<keyword evidence="2" id="KW-0768">Sushi</keyword>
<evidence type="ECO:0000259" key="3">
    <source>
        <dbReference type="PROSITE" id="PS50923"/>
    </source>
</evidence>
<comment type="caution">
    <text evidence="4">The sequence shown here is derived from an EMBL/GenBank/DDBJ whole genome shotgun (WGS) entry which is preliminary data.</text>
</comment>
<evidence type="ECO:0000256" key="2">
    <source>
        <dbReference type="PROSITE-ProRule" id="PRU00302"/>
    </source>
</evidence>
<dbReference type="PROSITE" id="PS50923">
    <property type="entry name" value="SUSHI"/>
    <property type="match status" value="2"/>
</dbReference>
<dbReference type="Pfam" id="PF00084">
    <property type="entry name" value="Sushi"/>
    <property type="match status" value="1"/>
</dbReference>
<dbReference type="EMBL" id="JAVFWL010000002">
    <property type="protein sequence ID" value="KAK6738162.1"/>
    <property type="molecule type" value="Genomic_DNA"/>
</dbReference>
<evidence type="ECO:0000313" key="5">
    <source>
        <dbReference type="Proteomes" id="UP001303046"/>
    </source>
</evidence>
<accession>A0ABR1CK58</accession>
<dbReference type="Proteomes" id="UP001303046">
    <property type="component" value="Unassembled WGS sequence"/>
</dbReference>
<evidence type="ECO:0000313" key="4">
    <source>
        <dbReference type="EMBL" id="KAK6738162.1"/>
    </source>
</evidence>
<dbReference type="InterPro" id="IPR035976">
    <property type="entry name" value="Sushi/SCR/CCP_sf"/>
</dbReference>
<evidence type="ECO:0000256" key="1">
    <source>
        <dbReference type="ARBA" id="ARBA00023157"/>
    </source>
</evidence>
<proteinExistence type="predicted"/>
<dbReference type="CDD" id="cd00033">
    <property type="entry name" value="CCP"/>
    <property type="match status" value="1"/>
</dbReference>
<organism evidence="4 5">
    <name type="scientific">Necator americanus</name>
    <name type="common">Human hookworm</name>
    <dbReference type="NCBI Taxonomy" id="51031"/>
    <lineage>
        <taxon>Eukaryota</taxon>
        <taxon>Metazoa</taxon>
        <taxon>Ecdysozoa</taxon>
        <taxon>Nematoda</taxon>
        <taxon>Chromadorea</taxon>
        <taxon>Rhabditida</taxon>
        <taxon>Rhabditina</taxon>
        <taxon>Rhabditomorpha</taxon>
        <taxon>Strongyloidea</taxon>
        <taxon>Ancylostomatidae</taxon>
        <taxon>Bunostominae</taxon>
        <taxon>Necator</taxon>
    </lineage>
</organism>
<reference evidence="4 5" key="1">
    <citation type="submission" date="2023-08" db="EMBL/GenBank/DDBJ databases">
        <title>A Necator americanus chromosomal reference genome.</title>
        <authorList>
            <person name="Ilik V."/>
            <person name="Petrzelkova K.J."/>
            <person name="Pardy F."/>
            <person name="Fuh T."/>
            <person name="Niatou-Singa F.S."/>
            <person name="Gouil Q."/>
            <person name="Baker L."/>
            <person name="Ritchie M.E."/>
            <person name="Jex A.R."/>
            <person name="Gazzola D."/>
            <person name="Li H."/>
            <person name="Toshio Fujiwara R."/>
            <person name="Zhan B."/>
            <person name="Aroian R.V."/>
            <person name="Pafco B."/>
            <person name="Schwarz E.M."/>
        </authorList>
    </citation>
    <scope>NUCLEOTIDE SEQUENCE [LARGE SCALE GENOMIC DNA]</scope>
    <source>
        <strain evidence="4 5">Aroian</strain>
        <tissue evidence="4">Whole animal</tissue>
    </source>
</reference>
<keyword evidence="5" id="KW-1185">Reference proteome</keyword>
<feature type="domain" description="Sushi" evidence="3">
    <location>
        <begin position="166"/>
        <end position="228"/>
    </location>
</feature>
<gene>
    <name evidence="4" type="primary">Necator_chrII.g8129</name>
    <name evidence="4" type="ORF">RB195_020335</name>
</gene>
<dbReference type="Gene3D" id="2.10.70.10">
    <property type="entry name" value="Complement Module, domain 1"/>
    <property type="match status" value="2"/>
</dbReference>
<dbReference type="InterPro" id="IPR000436">
    <property type="entry name" value="Sushi_SCR_CCP_dom"/>
</dbReference>